<dbReference type="Proteomes" id="UP000186817">
    <property type="component" value="Unassembled WGS sequence"/>
</dbReference>
<keyword evidence="2" id="KW-1185">Reference proteome</keyword>
<feature type="non-terminal residue" evidence="1">
    <location>
        <position position="43"/>
    </location>
</feature>
<protein>
    <submittedName>
        <fullName evidence="1">Uncharacterized protein</fullName>
    </submittedName>
</protein>
<evidence type="ECO:0000313" key="1">
    <source>
        <dbReference type="EMBL" id="OLP74522.1"/>
    </source>
</evidence>
<proteinExistence type="predicted"/>
<sequence length="43" mass="4920">MGEGARGRLSARLRPDVFKLFYHFSLARIRELAGEAIVEFTTH</sequence>
<name>A0A1Q9BV32_SYMMI</name>
<reference evidence="1 2" key="1">
    <citation type="submission" date="2016-02" db="EMBL/GenBank/DDBJ databases">
        <title>Genome analysis of coral dinoflagellate symbionts highlights evolutionary adaptations to a symbiotic lifestyle.</title>
        <authorList>
            <person name="Aranda M."/>
            <person name="Li Y."/>
            <person name="Liew Y.J."/>
            <person name="Baumgarten S."/>
            <person name="Simakov O."/>
            <person name="Wilson M."/>
            <person name="Piel J."/>
            <person name="Ashoor H."/>
            <person name="Bougouffa S."/>
            <person name="Bajic V.B."/>
            <person name="Ryu T."/>
            <person name="Ravasi T."/>
            <person name="Bayer T."/>
            <person name="Micklem G."/>
            <person name="Kim H."/>
            <person name="Bhak J."/>
            <person name="Lajeunesse T.C."/>
            <person name="Voolstra C.R."/>
        </authorList>
    </citation>
    <scope>NUCLEOTIDE SEQUENCE [LARGE SCALE GENOMIC DNA]</scope>
    <source>
        <strain evidence="1 2">CCMP2467</strain>
    </source>
</reference>
<dbReference type="AlphaFoldDB" id="A0A1Q9BV32"/>
<dbReference type="EMBL" id="LSRX01003591">
    <property type="protein sequence ID" value="OLP74522.1"/>
    <property type="molecule type" value="Genomic_DNA"/>
</dbReference>
<evidence type="ECO:0000313" key="2">
    <source>
        <dbReference type="Proteomes" id="UP000186817"/>
    </source>
</evidence>
<accession>A0A1Q9BV32</accession>
<gene>
    <name evidence="1" type="ORF">AK812_SmicGene45905</name>
</gene>
<comment type="caution">
    <text evidence="1">The sequence shown here is derived from an EMBL/GenBank/DDBJ whole genome shotgun (WGS) entry which is preliminary data.</text>
</comment>
<organism evidence="1 2">
    <name type="scientific">Symbiodinium microadriaticum</name>
    <name type="common">Dinoflagellate</name>
    <name type="synonym">Zooxanthella microadriatica</name>
    <dbReference type="NCBI Taxonomy" id="2951"/>
    <lineage>
        <taxon>Eukaryota</taxon>
        <taxon>Sar</taxon>
        <taxon>Alveolata</taxon>
        <taxon>Dinophyceae</taxon>
        <taxon>Suessiales</taxon>
        <taxon>Symbiodiniaceae</taxon>
        <taxon>Symbiodinium</taxon>
    </lineage>
</organism>